<sequence length="350" mass="40774">MEEVIFLKKFRDIDLMDSFFTSLKEDYPKFEDWFKQKSEDNAEAYVQYNNGNLQAFLYLKDESNVILEDVTPKRPACKRLKVGTFKIDAHKTKLGERFIKKILDIGVVGNYDEIYVTIFEKHTGLIGLLNRYGFNAAGTKGEELVLVKDLRHTTGDILQDYPLVAPEKKRKFLLSIYPKYHTKLFPDSILKNEDKYELIKDVNYTNSIHKIYLCFMPGTADLQRGDLIVIYRTNDYLGPARYRSVVTSICQVEEVKTKHDFANVMEFINYANSYSIFEEKELADWFASKKDLIVIKMTYNIALTKRVTRGYLLDEVGISPQIYWGFFQLSDAQFNSILSKGEINENLIIY</sequence>
<keyword evidence="2" id="KW-1185">Reference proteome</keyword>
<comment type="caution">
    <text evidence="1">The sequence shown here is derived from an EMBL/GenBank/DDBJ whole genome shotgun (WGS) entry which is preliminary data.</text>
</comment>
<organism evidence="1 2">
    <name type="scientific">Heminiphilus faecis</name>
    <dbReference type="NCBI Taxonomy" id="2601703"/>
    <lineage>
        <taxon>Bacteria</taxon>
        <taxon>Pseudomonadati</taxon>
        <taxon>Bacteroidota</taxon>
        <taxon>Bacteroidia</taxon>
        <taxon>Bacteroidales</taxon>
        <taxon>Muribaculaceae</taxon>
        <taxon>Heminiphilus</taxon>
    </lineage>
</organism>
<accession>A0ABV4CUH7</accession>
<reference evidence="1 2" key="1">
    <citation type="submission" date="2024-03" db="EMBL/GenBank/DDBJ databases">
        <title>Mouse gut bacterial collection (mGBC) of GemPharmatech.</title>
        <authorList>
            <person name="He Y."/>
            <person name="Dong L."/>
            <person name="Wu D."/>
            <person name="Gao X."/>
            <person name="Lin Z."/>
        </authorList>
    </citation>
    <scope>NUCLEOTIDE SEQUENCE [LARGE SCALE GENOMIC DNA]</scope>
    <source>
        <strain evidence="1 2">54-13</strain>
    </source>
</reference>
<evidence type="ECO:0000313" key="2">
    <source>
        <dbReference type="Proteomes" id="UP001565200"/>
    </source>
</evidence>
<evidence type="ECO:0000313" key="1">
    <source>
        <dbReference type="EMBL" id="MEY8244180.1"/>
    </source>
</evidence>
<dbReference type="EMBL" id="JBCLPP010000002">
    <property type="protein sequence ID" value="MEY8244180.1"/>
    <property type="molecule type" value="Genomic_DNA"/>
</dbReference>
<dbReference type="Proteomes" id="UP001565200">
    <property type="component" value="Unassembled WGS sequence"/>
</dbReference>
<gene>
    <name evidence="1" type="ORF">AAK873_00955</name>
</gene>
<proteinExistence type="predicted"/>
<dbReference type="RefSeq" id="WP_369863078.1">
    <property type="nucleotide sequence ID" value="NZ_JBCLPP010000002.1"/>
</dbReference>
<dbReference type="Gene3D" id="3.40.630.30">
    <property type="match status" value="1"/>
</dbReference>
<protein>
    <submittedName>
        <fullName evidence="1">N-acetyltransferase</fullName>
    </submittedName>
</protein>
<name>A0ABV4CUH7_9BACT</name>